<dbReference type="EMBL" id="CP042383">
    <property type="protein sequence ID" value="QEA41698.1"/>
    <property type="molecule type" value="Genomic_DNA"/>
</dbReference>
<gene>
    <name evidence="1" type="ORF">FGL85_03885</name>
</gene>
<accession>A0A5B8T3R3</accession>
<protein>
    <submittedName>
        <fullName evidence="1">Uncharacterized protein</fullName>
    </submittedName>
</protein>
<evidence type="ECO:0000313" key="2">
    <source>
        <dbReference type="Proteomes" id="UP000321296"/>
    </source>
</evidence>
<organism evidence="1 2">
    <name type="scientific">Leuconostoc pseudomesenteroides</name>
    <dbReference type="NCBI Taxonomy" id="33968"/>
    <lineage>
        <taxon>Bacteria</taxon>
        <taxon>Bacillati</taxon>
        <taxon>Bacillota</taxon>
        <taxon>Bacilli</taxon>
        <taxon>Lactobacillales</taxon>
        <taxon>Lactobacillaceae</taxon>
        <taxon>Leuconostoc</taxon>
    </lineage>
</organism>
<dbReference type="KEGG" id="lpse:FGL85_03885"/>
<reference evidence="1 2" key="1">
    <citation type="submission" date="2019-06" db="EMBL/GenBank/DDBJ databases">
        <title>Genome analyses of bacteria isolated from kimchi.</title>
        <authorList>
            <person name="Lee S."/>
            <person name="Ahn S."/>
            <person name="Roh S."/>
        </authorList>
    </citation>
    <scope>NUCLEOTIDE SEQUENCE [LARGE SCALE GENOMIC DNA]</scope>
    <source>
        <strain evidence="1 2">CBA3630</strain>
    </source>
</reference>
<proteinExistence type="predicted"/>
<dbReference type="AlphaFoldDB" id="A0A5B8T3R3"/>
<name>A0A5B8T3R3_LEUPS</name>
<dbReference type="Proteomes" id="UP000321296">
    <property type="component" value="Chromosome"/>
</dbReference>
<sequence length="88" mass="9677">MKKEAPSSADARLVALEKGITCRCVFVADCALNNVRSFDQIRQPPKSLIGGVNLQKCQQATSPHSYGALIYSDLKAVCKFVFKLKFNV</sequence>
<evidence type="ECO:0000313" key="1">
    <source>
        <dbReference type="EMBL" id="QEA41698.1"/>
    </source>
</evidence>